<evidence type="ECO:0000256" key="1">
    <source>
        <dbReference type="PROSITE-ProRule" id="PRU01006"/>
    </source>
</evidence>
<dbReference type="GO" id="GO:0006886">
    <property type="term" value="P:intracellular protein transport"/>
    <property type="evidence" value="ECO:0007669"/>
    <property type="project" value="UniProtKB-UniRule"/>
</dbReference>
<evidence type="ECO:0000313" key="3">
    <source>
        <dbReference type="Proteomes" id="UP000574390"/>
    </source>
</evidence>
<reference evidence="2 3" key="1">
    <citation type="submission" date="2020-04" db="EMBL/GenBank/DDBJ databases">
        <title>Perkinsus olseni comparative genomics.</title>
        <authorList>
            <person name="Bogema D.R."/>
        </authorList>
    </citation>
    <scope>NUCLEOTIDE SEQUENCE [LARGE SCALE GENOMIC DNA]</scope>
    <source>
        <strain evidence="2">ATCC PRA-205</strain>
    </source>
</reference>
<dbReference type="InterPro" id="IPR016024">
    <property type="entry name" value="ARM-type_fold"/>
</dbReference>
<dbReference type="PANTHER" id="PTHR10292:SF1">
    <property type="entry name" value="CLATHRIN HEAVY CHAIN"/>
    <property type="match status" value="1"/>
</dbReference>
<dbReference type="SUPFAM" id="SSF48371">
    <property type="entry name" value="ARM repeat"/>
    <property type="match status" value="1"/>
</dbReference>
<dbReference type="Proteomes" id="UP000574390">
    <property type="component" value="Unassembled WGS sequence"/>
</dbReference>
<comment type="caution">
    <text evidence="2">The sequence shown here is derived from an EMBL/GenBank/DDBJ whole genome shotgun (WGS) entry which is preliminary data.</text>
</comment>
<dbReference type="Pfam" id="PF00637">
    <property type="entry name" value="Clathrin"/>
    <property type="match status" value="1"/>
</dbReference>
<dbReference type="PANTHER" id="PTHR10292">
    <property type="entry name" value="CLATHRIN HEAVY CHAIN RELATED"/>
    <property type="match status" value="1"/>
</dbReference>
<dbReference type="GO" id="GO:0032051">
    <property type="term" value="F:clathrin light chain binding"/>
    <property type="evidence" value="ECO:0007669"/>
    <property type="project" value="TreeGrafter"/>
</dbReference>
<sequence length="117" mass="13485">RCMLHSHDMSSDFLTNYIGKVLGNGTENSKSVALELIEDMLRYNRQQNIQVVVQVAIKYHDQLEVDKLVGIFEKYQCWEGMFFFLGGILSTSQDPDVHFKYIEAAAKLGHMQEVERV</sequence>
<accession>A0A7J6QRF7</accession>
<feature type="non-terminal residue" evidence="2">
    <location>
        <position position="117"/>
    </location>
</feature>
<name>A0A7J6QRF7_PEROL</name>
<dbReference type="EMBL" id="JABANM010027766">
    <property type="protein sequence ID" value="KAF4710782.1"/>
    <property type="molecule type" value="Genomic_DNA"/>
</dbReference>
<proteinExistence type="predicted"/>
<feature type="repeat" description="CHCR" evidence="1">
    <location>
        <begin position="56"/>
        <end position="117"/>
    </location>
</feature>
<evidence type="ECO:0000313" key="2">
    <source>
        <dbReference type="EMBL" id="KAF4710782.1"/>
    </source>
</evidence>
<dbReference type="GO" id="GO:0006898">
    <property type="term" value="P:receptor-mediated endocytosis"/>
    <property type="evidence" value="ECO:0007669"/>
    <property type="project" value="TreeGrafter"/>
</dbReference>
<feature type="non-terminal residue" evidence="2">
    <location>
        <position position="1"/>
    </location>
</feature>
<dbReference type="GO" id="GO:0071439">
    <property type="term" value="C:clathrin complex"/>
    <property type="evidence" value="ECO:0007669"/>
    <property type="project" value="TreeGrafter"/>
</dbReference>
<gene>
    <name evidence="2" type="ORF">FOZ62_018232</name>
</gene>
<dbReference type="InterPro" id="IPR055358">
    <property type="entry name" value="CHCR"/>
</dbReference>
<dbReference type="AlphaFoldDB" id="A0A7J6QRF7"/>
<dbReference type="InterPro" id="IPR000547">
    <property type="entry name" value="Clathrin_H-chain/VPS_repeat"/>
</dbReference>
<protein>
    <submittedName>
        <fullName evidence="2">Uncharacterized protein</fullName>
    </submittedName>
</protein>
<dbReference type="PROSITE" id="PS50236">
    <property type="entry name" value="CHCR"/>
    <property type="match status" value="1"/>
</dbReference>
<organism evidence="2 3">
    <name type="scientific">Perkinsus olseni</name>
    <name type="common">Perkinsus atlanticus</name>
    <dbReference type="NCBI Taxonomy" id="32597"/>
    <lineage>
        <taxon>Eukaryota</taxon>
        <taxon>Sar</taxon>
        <taxon>Alveolata</taxon>
        <taxon>Perkinsozoa</taxon>
        <taxon>Perkinsea</taxon>
        <taxon>Perkinsida</taxon>
        <taxon>Perkinsidae</taxon>
        <taxon>Perkinsus</taxon>
    </lineage>
</organism>